<proteinExistence type="predicted"/>
<evidence type="ECO:0000313" key="2">
    <source>
        <dbReference type="EMBL" id="KAK7689801.1"/>
    </source>
</evidence>
<sequence length="98" mass="10954">MTRLESVLTTKGLIVPVSALRVQSNIENTPRLSREGHEKLRNASVLGPDARPKRVWLNNFRERQANFEGLSSRGKPDGKKKNKTKSVPSQAMDTGFSH</sequence>
<feature type="region of interest" description="Disordered" evidence="1">
    <location>
        <begin position="66"/>
        <end position="98"/>
    </location>
</feature>
<dbReference type="Proteomes" id="UP001385951">
    <property type="component" value="Unassembled WGS sequence"/>
</dbReference>
<feature type="compositionally biased region" description="Polar residues" evidence="1">
    <location>
        <begin position="86"/>
        <end position="98"/>
    </location>
</feature>
<gene>
    <name evidence="2" type="ORF">QCA50_006440</name>
</gene>
<accession>A0AAW0GAC7</accession>
<name>A0AAW0GAC7_9APHY</name>
<comment type="caution">
    <text evidence="2">The sequence shown here is derived from an EMBL/GenBank/DDBJ whole genome shotgun (WGS) entry which is preliminary data.</text>
</comment>
<organism evidence="2 3">
    <name type="scientific">Cerrena zonata</name>
    <dbReference type="NCBI Taxonomy" id="2478898"/>
    <lineage>
        <taxon>Eukaryota</taxon>
        <taxon>Fungi</taxon>
        <taxon>Dikarya</taxon>
        <taxon>Basidiomycota</taxon>
        <taxon>Agaricomycotina</taxon>
        <taxon>Agaricomycetes</taxon>
        <taxon>Polyporales</taxon>
        <taxon>Cerrenaceae</taxon>
        <taxon>Cerrena</taxon>
    </lineage>
</organism>
<reference evidence="2 3" key="1">
    <citation type="submission" date="2022-09" db="EMBL/GenBank/DDBJ databases">
        <authorList>
            <person name="Palmer J.M."/>
        </authorList>
    </citation>
    <scope>NUCLEOTIDE SEQUENCE [LARGE SCALE GENOMIC DNA]</scope>
    <source>
        <strain evidence="2 3">DSM 7382</strain>
    </source>
</reference>
<evidence type="ECO:0000256" key="1">
    <source>
        <dbReference type="SAM" id="MobiDB-lite"/>
    </source>
</evidence>
<evidence type="ECO:0000313" key="3">
    <source>
        <dbReference type="Proteomes" id="UP001385951"/>
    </source>
</evidence>
<protein>
    <submittedName>
        <fullName evidence="2">Uncharacterized protein</fullName>
    </submittedName>
</protein>
<keyword evidence="3" id="KW-1185">Reference proteome</keyword>
<dbReference type="AlphaFoldDB" id="A0AAW0GAC7"/>
<dbReference type="EMBL" id="JASBNA010000007">
    <property type="protein sequence ID" value="KAK7689801.1"/>
    <property type="molecule type" value="Genomic_DNA"/>
</dbReference>